<protein>
    <submittedName>
        <fullName evidence="1">Uncharacterized protein</fullName>
    </submittedName>
</protein>
<dbReference type="EMBL" id="MU275942">
    <property type="protein sequence ID" value="KAI0045779.1"/>
    <property type="molecule type" value="Genomic_DNA"/>
</dbReference>
<dbReference type="Proteomes" id="UP000814033">
    <property type="component" value="Unassembled WGS sequence"/>
</dbReference>
<reference evidence="1" key="1">
    <citation type="submission" date="2021-02" db="EMBL/GenBank/DDBJ databases">
        <authorList>
            <consortium name="DOE Joint Genome Institute"/>
            <person name="Ahrendt S."/>
            <person name="Looney B.P."/>
            <person name="Miyauchi S."/>
            <person name="Morin E."/>
            <person name="Drula E."/>
            <person name="Courty P.E."/>
            <person name="Chicoki N."/>
            <person name="Fauchery L."/>
            <person name="Kohler A."/>
            <person name="Kuo A."/>
            <person name="Labutti K."/>
            <person name="Pangilinan J."/>
            <person name="Lipzen A."/>
            <person name="Riley R."/>
            <person name="Andreopoulos W."/>
            <person name="He G."/>
            <person name="Johnson J."/>
            <person name="Barry K.W."/>
            <person name="Grigoriev I.V."/>
            <person name="Nagy L."/>
            <person name="Hibbett D."/>
            <person name="Henrissat B."/>
            <person name="Matheny P.B."/>
            <person name="Labbe J."/>
            <person name="Martin F."/>
        </authorList>
    </citation>
    <scope>NUCLEOTIDE SEQUENCE</scope>
    <source>
        <strain evidence="1">FP105234-sp</strain>
    </source>
</reference>
<comment type="caution">
    <text evidence="1">The sequence shown here is derived from an EMBL/GenBank/DDBJ whole genome shotgun (WGS) entry which is preliminary data.</text>
</comment>
<organism evidence="1 2">
    <name type="scientific">Auriscalpium vulgare</name>
    <dbReference type="NCBI Taxonomy" id="40419"/>
    <lineage>
        <taxon>Eukaryota</taxon>
        <taxon>Fungi</taxon>
        <taxon>Dikarya</taxon>
        <taxon>Basidiomycota</taxon>
        <taxon>Agaricomycotina</taxon>
        <taxon>Agaricomycetes</taxon>
        <taxon>Russulales</taxon>
        <taxon>Auriscalpiaceae</taxon>
        <taxon>Auriscalpium</taxon>
    </lineage>
</organism>
<proteinExistence type="predicted"/>
<evidence type="ECO:0000313" key="2">
    <source>
        <dbReference type="Proteomes" id="UP000814033"/>
    </source>
</evidence>
<name>A0ACB8RP57_9AGAM</name>
<gene>
    <name evidence="1" type="ORF">FA95DRAFT_88455</name>
</gene>
<accession>A0ACB8RP57</accession>
<evidence type="ECO:0000313" key="1">
    <source>
        <dbReference type="EMBL" id="KAI0045779.1"/>
    </source>
</evidence>
<reference evidence="1" key="2">
    <citation type="journal article" date="2022" name="New Phytol.">
        <title>Evolutionary transition to the ectomycorrhizal habit in the genomes of a hyperdiverse lineage of mushroom-forming fungi.</title>
        <authorList>
            <person name="Looney B."/>
            <person name="Miyauchi S."/>
            <person name="Morin E."/>
            <person name="Drula E."/>
            <person name="Courty P.E."/>
            <person name="Kohler A."/>
            <person name="Kuo A."/>
            <person name="LaButti K."/>
            <person name="Pangilinan J."/>
            <person name="Lipzen A."/>
            <person name="Riley R."/>
            <person name="Andreopoulos W."/>
            <person name="He G."/>
            <person name="Johnson J."/>
            <person name="Nolan M."/>
            <person name="Tritt A."/>
            <person name="Barry K.W."/>
            <person name="Grigoriev I.V."/>
            <person name="Nagy L.G."/>
            <person name="Hibbett D."/>
            <person name="Henrissat B."/>
            <person name="Matheny P.B."/>
            <person name="Labbe J."/>
            <person name="Martin F.M."/>
        </authorList>
    </citation>
    <scope>NUCLEOTIDE SEQUENCE</scope>
    <source>
        <strain evidence="1">FP105234-sp</strain>
    </source>
</reference>
<sequence length="645" mass="68552">MSLYTPAFPPAPALPRRRRVPLSQSSSGSSVIHPPSLSTYTKRLSDLHLRLATLPAELRPPSPHSATADPRAAAALRKQITSAVHLASHDPTSGKWVHVADMVRLGCTRGRYRGVHLVTPPAAAGTVPERQWFLAETDEEWLEWEAARAREHAVAAALPPLSDGAPLDTRPYTIREKVEKWQATVAPAPSSQLPGGAVSEMPPRRSPRIARNSPRRSLRLAASDNGSAKAASPSPLGFPVVKRSSQASKGKGKKKDVGPSRPVTSRFFRNVQDPNIAPPAPVEDVEESSSAAPKAVQPMSVSPERVLALAGSSQSTNHGQHKPRLDELPDEHFAFLPPSFPSQLQTSTPPVVGGSTTRLRIPSIPRASPTPILYSPPPFPQTQATHLPLSSPGHGRKRAAPNSPHGGPSGKRARRDSSAGTPPPSSSPVAAAGPSSKSTKSPPGLGNANGLPVPATPSRGINDSPHKDLRALLAASRRSRTRPRPPSRKTSSITPLRPFPATTNGKGKGVDPDRAIGRPRTPESSPARSHYFSSPASGSDSDGETPLRIRREPESPLFPLDFTRDAAAFAPQGVSTQPGAASQGPGMGMWNSQYDLEGNVDRVSAQLDKDVDFGAWLRDTPIEEDDDDGALAREAHNDYARGIGL</sequence>
<keyword evidence="2" id="KW-1185">Reference proteome</keyword>